<feature type="region of interest" description="Disordered" evidence="1">
    <location>
        <begin position="94"/>
        <end position="160"/>
    </location>
</feature>
<dbReference type="RefSeq" id="WP_104840455.1">
    <property type="nucleotide sequence ID" value="NZ_CP024309.1"/>
</dbReference>
<evidence type="ECO:0000313" key="2">
    <source>
        <dbReference type="EMBL" id="AUX78817.1"/>
    </source>
</evidence>
<geneLocation type="plasmid" evidence="3">
    <name>psfrenxt3b</name>
</geneLocation>
<name>A0A2L0HBP2_RHIFR</name>
<organism evidence="2 3">
    <name type="scientific">Rhizobium fredii</name>
    <name type="common">Sinorhizobium fredii</name>
    <dbReference type="NCBI Taxonomy" id="380"/>
    <lineage>
        <taxon>Bacteria</taxon>
        <taxon>Pseudomonadati</taxon>
        <taxon>Pseudomonadota</taxon>
        <taxon>Alphaproteobacteria</taxon>
        <taxon>Hyphomicrobiales</taxon>
        <taxon>Rhizobiaceae</taxon>
        <taxon>Sinorhizobium/Ensifer group</taxon>
        <taxon>Sinorhizobium</taxon>
    </lineage>
</organism>
<feature type="compositionally biased region" description="Polar residues" evidence="1">
    <location>
        <begin position="140"/>
        <end position="155"/>
    </location>
</feature>
<feature type="compositionally biased region" description="Basic and acidic residues" evidence="1">
    <location>
        <begin position="95"/>
        <end position="111"/>
    </location>
</feature>
<sequence>MKIPQRSFIVEFKSGRRQAKARTNSIWGDTDLKALARAVEEESSHLFNSTEVPVTPDESGDMISQQIDVGSASEHSGDIDVAAEAVPLDLAAGTEEQKQREAERLPDKPVVEETQPPQATSRGRTRKRARHAPAWAIASRATNSNERQSGQSTNADDPASLEEVAALDAENKRLKRLLAEQLYAQNLQLKRMLERFDVT</sequence>
<proteinExistence type="predicted"/>
<evidence type="ECO:0000256" key="1">
    <source>
        <dbReference type="SAM" id="MobiDB-lite"/>
    </source>
</evidence>
<protein>
    <submittedName>
        <fullName evidence="2">Uncharacterized protein</fullName>
    </submittedName>
</protein>
<keyword evidence="2" id="KW-0614">Plasmid</keyword>
<gene>
    <name evidence="2" type="ORF">NXT3_PB00156</name>
</gene>
<dbReference type="AlphaFoldDB" id="A0A2L0HBP2"/>
<reference evidence="2 3" key="1">
    <citation type="submission" date="2017-10" db="EMBL/GenBank/DDBJ databases">
        <title>Analysis of the genome sequences of Rhizobium populations associated to common bean (phaseolus vulgaris).</title>
        <authorList>
            <person name="Bustos P."/>
            <person name="Santamaria R.I."/>
            <person name="Miranda-Sanchez F."/>
            <person name="Perez-Carrascal O."/>
            <person name="Juarez S."/>
            <person name="Lozano L."/>
            <person name="Martinez-Flores I."/>
            <person name="Vinuesa P."/>
            <person name="Martinez-Romero E."/>
            <person name="Cevallos M.A."/>
            <person name="Romero D."/>
            <person name="Davila G."/>
            <person name="Gonzalez V."/>
        </authorList>
    </citation>
    <scope>NUCLEOTIDE SEQUENCE [LARGE SCALE GENOMIC DNA]</scope>
    <source>
        <strain evidence="2 3">NXT3</strain>
        <plasmid evidence="3">Plasmid psfrenxt3b</plasmid>
    </source>
</reference>
<accession>A0A2L0HBP2</accession>
<evidence type="ECO:0000313" key="3">
    <source>
        <dbReference type="Proteomes" id="UP000239340"/>
    </source>
</evidence>
<dbReference type="EMBL" id="CP024309">
    <property type="protein sequence ID" value="AUX78817.1"/>
    <property type="molecule type" value="Genomic_DNA"/>
</dbReference>
<dbReference type="Proteomes" id="UP000239340">
    <property type="component" value="Plasmid pSfreNXT3b"/>
</dbReference>